<gene>
    <name evidence="2" type="ORF">SAMN04488000_109250</name>
</gene>
<dbReference type="CDD" id="cd04301">
    <property type="entry name" value="NAT_SF"/>
    <property type="match status" value="1"/>
</dbReference>
<dbReference type="InterPro" id="IPR000182">
    <property type="entry name" value="GNAT_dom"/>
</dbReference>
<accession>A0A1H9PV12</accession>
<dbReference type="PROSITE" id="PS51186">
    <property type="entry name" value="GNAT"/>
    <property type="match status" value="1"/>
</dbReference>
<dbReference type="EMBL" id="FOFV01000009">
    <property type="protein sequence ID" value="SER51453.1"/>
    <property type="molecule type" value="Genomic_DNA"/>
</dbReference>
<evidence type="ECO:0000313" key="3">
    <source>
        <dbReference type="Proteomes" id="UP000199503"/>
    </source>
</evidence>
<keyword evidence="3" id="KW-1185">Reference proteome</keyword>
<keyword evidence="2" id="KW-0808">Transferase</keyword>
<proteinExistence type="predicted"/>
<protein>
    <submittedName>
        <fullName evidence="2">Acetyltransferase (GNAT) family protein</fullName>
    </submittedName>
</protein>
<name>A0A1H9PV12_9PSEU</name>
<feature type="domain" description="N-acetyltransferase" evidence="1">
    <location>
        <begin position="6"/>
        <end position="194"/>
    </location>
</feature>
<organism evidence="2 3">
    <name type="scientific">Lentzea albida</name>
    <dbReference type="NCBI Taxonomy" id="65499"/>
    <lineage>
        <taxon>Bacteria</taxon>
        <taxon>Bacillati</taxon>
        <taxon>Actinomycetota</taxon>
        <taxon>Actinomycetes</taxon>
        <taxon>Pseudonocardiales</taxon>
        <taxon>Pseudonocardiaceae</taxon>
        <taxon>Lentzea</taxon>
    </lineage>
</organism>
<dbReference type="GO" id="GO:0016747">
    <property type="term" value="F:acyltransferase activity, transferring groups other than amino-acyl groups"/>
    <property type="evidence" value="ECO:0007669"/>
    <property type="project" value="InterPro"/>
</dbReference>
<dbReference type="Proteomes" id="UP000199503">
    <property type="component" value="Unassembled WGS sequence"/>
</dbReference>
<evidence type="ECO:0000259" key="1">
    <source>
        <dbReference type="PROSITE" id="PS51186"/>
    </source>
</evidence>
<dbReference type="RefSeq" id="WP_089919605.1">
    <property type="nucleotide sequence ID" value="NZ_FOFV01000009.1"/>
</dbReference>
<dbReference type="SUPFAM" id="SSF55729">
    <property type="entry name" value="Acyl-CoA N-acyltransferases (Nat)"/>
    <property type="match status" value="1"/>
</dbReference>
<reference evidence="3" key="1">
    <citation type="submission" date="2016-10" db="EMBL/GenBank/DDBJ databases">
        <authorList>
            <person name="Varghese N."/>
            <person name="Submissions S."/>
        </authorList>
    </citation>
    <scope>NUCLEOTIDE SEQUENCE [LARGE SCALE GENOMIC DNA]</scope>
    <source>
        <strain evidence="3">DSM 44437</strain>
    </source>
</reference>
<sequence>MTSSVENLRIEWPDDPAAFFRHHTEVLTHIGASAFARPEPVMRQQVADRFAQATLAQILRVGGEIVGFGLFNQLAQDLWVVEGRAITPAHQREGLGTRCFREFVDTTGANAVATVTRNPAVCRMMAAEFRTVLPDLTSDRPLRTLHHPGIATAVRSYAAHLGADAARLPFIRDRYPGGLYGVRDPGLRMPMPEISRDPSCGIITAGVAC</sequence>
<evidence type="ECO:0000313" key="2">
    <source>
        <dbReference type="EMBL" id="SER51453.1"/>
    </source>
</evidence>
<dbReference type="InterPro" id="IPR016181">
    <property type="entry name" value="Acyl_CoA_acyltransferase"/>
</dbReference>
<dbReference type="Pfam" id="PF00583">
    <property type="entry name" value="Acetyltransf_1"/>
    <property type="match status" value="1"/>
</dbReference>
<dbReference type="Gene3D" id="3.40.630.30">
    <property type="match status" value="1"/>
</dbReference>
<dbReference type="OrthoDB" id="5180737at2"/>
<dbReference type="AlphaFoldDB" id="A0A1H9PV12"/>